<dbReference type="Pfam" id="PF07883">
    <property type="entry name" value="Cupin_2"/>
    <property type="match status" value="1"/>
</dbReference>
<dbReference type="InterPro" id="IPR014710">
    <property type="entry name" value="RmlC-like_jellyroll"/>
</dbReference>
<gene>
    <name evidence="2" type="ORF">METZ01_LOCUS405455</name>
</gene>
<dbReference type="PANTHER" id="PTHR40112">
    <property type="entry name" value="H2HPP ISOMERASE"/>
    <property type="match status" value="1"/>
</dbReference>
<protein>
    <recommendedName>
        <fullName evidence="1">Cupin type-2 domain-containing protein</fullName>
    </recommendedName>
</protein>
<reference evidence="2" key="1">
    <citation type="submission" date="2018-05" db="EMBL/GenBank/DDBJ databases">
        <authorList>
            <person name="Lanie J.A."/>
            <person name="Ng W.-L."/>
            <person name="Kazmierczak K.M."/>
            <person name="Andrzejewski T.M."/>
            <person name="Davidsen T.M."/>
            <person name="Wayne K.J."/>
            <person name="Tettelin H."/>
            <person name="Glass J.I."/>
            <person name="Rusch D."/>
            <person name="Podicherti R."/>
            <person name="Tsui H.-C.T."/>
            <person name="Winkler M.E."/>
        </authorList>
    </citation>
    <scope>NUCLEOTIDE SEQUENCE</scope>
</reference>
<evidence type="ECO:0000313" key="2">
    <source>
        <dbReference type="EMBL" id="SVD52601.1"/>
    </source>
</evidence>
<dbReference type="InterPro" id="IPR025499">
    <property type="entry name" value="KdgF"/>
</dbReference>
<organism evidence="2">
    <name type="scientific">marine metagenome</name>
    <dbReference type="NCBI Taxonomy" id="408172"/>
    <lineage>
        <taxon>unclassified sequences</taxon>
        <taxon>metagenomes</taxon>
        <taxon>ecological metagenomes</taxon>
    </lineage>
</organism>
<feature type="domain" description="Cupin type-2" evidence="1">
    <location>
        <begin position="34"/>
        <end position="90"/>
    </location>
</feature>
<dbReference type="EMBL" id="UINC01156277">
    <property type="protein sequence ID" value="SVD52601.1"/>
    <property type="molecule type" value="Genomic_DNA"/>
</dbReference>
<sequence length="119" mass="13213">MGSQRWSDVSEDNLIQGIRRRVVTGENLMLGHLYFPVGAIVPTHSHESEQMTHVLSGCLRFILDGEVILVRQGEVLHIPSWAPHSAEALEETVEIDAFSPIRADWLDGSDSYLRASSSS</sequence>
<proteinExistence type="predicted"/>
<dbReference type="InterPro" id="IPR052535">
    <property type="entry name" value="Bacilysin_H2HPP_isomerase"/>
</dbReference>
<dbReference type="SUPFAM" id="SSF51182">
    <property type="entry name" value="RmlC-like cupins"/>
    <property type="match status" value="1"/>
</dbReference>
<evidence type="ECO:0000259" key="1">
    <source>
        <dbReference type="Pfam" id="PF07883"/>
    </source>
</evidence>
<dbReference type="InterPro" id="IPR013096">
    <property type="entry name" value="Cupin_2"/>
</dbReference>
<dbReference type="AlphaFoldDB" id="A0A382W396"/>
<name>A0A382W396_9ZZZZ</name>
<dbReference type="CDD" id="cd02238">
    <property type="entry name" value="cupin_KdgF"/>
    <property type="match status" value="1"/>
</dbReference>
<accession>A0A382W396</accession>
<dbReference type="Gene3D" id="2.60.120.10">
    <property type="entry name" value="Jelly Rolls"/>
    <property type="match status" value="1"/>
</dbReference>
<dbReference type="PIRSF" id="PIRSF029883">
    <property type="entry name" value="KdgF"/>
    <property type="match status" value="1"/>
</dbReference>
<dbReference type="InterPro" id="IPR011051">
    <property type="entry name" value="RmlC_Cupin_sf"/>
</dbReference>
<dbReference type="PANTHER" id="PTHR40112:SF1">
    <property type="entry name" value="H2HPP ISOMERASE"/>
    <property type="match status" value="1"/>
</dbReference>